<dbReference type="InterPro" id="IPR001920">
    <property type="entry name" value="Asp/Glu_race"/>
</dbReference>
<dbReference type="Proteomes" id="UP000464402">
    <property type="component" value="Chromosome"/>
</dbReference>
<dbReference type="PANTHER" id="PTHR21198:SF7">
    <property type="entry name" value="ASPARTATE-GLUTAMATE RACEMASE FAMILY"/>
    <property type="match status" value="1"/>
</dbReference>
<dbReference type="GO" id="GO:0047661">
    <property type="term" value="F:amino-acid racemase activity"/>
    <property type="evidence" value="ECO:0007669"/>
    <property type="project" value="InterPro"/>
</dbReference>
<protein>
    <submittedName>
        <fullName evidence="3">Amino acid racemase</fullName>
        <ecNumber evidence="3">5.1.1.-</ecNumber>
    </submittedName>
</protein>
<evidence type="ECO:0000256" key="2">
    <source>
        <dbReference type="ARBA" id="ARBA00023235"/>
    </source>
</evidence>
<dbReference type="RefSeq" id="WP_159678479.1">
    <property type="nucleotide sequence ID" value="NZ_CP043727.1"/>
</dbReference>
<sequence length="229" mass="25321">MKKLGLIGGTGPESTLLYYRKFVYEANKRAGDTFFPNLTIESINVYDVLAMCSRKDYKELTNYLTKAVNCLVAAGAEVVALTGNTPHIVFNELQACTSIPLVSIIDATCAEAQTQGLKKLGLLGTRFTMEAGFFKRPFIEVGIEVVIPNADEIDYIADKIHDELERGIIDPLTRDKFISVIKRMYQNDGIEAIILGCTELPLLFAGIELPVKALDTVDIHIEALFKTLN</sequence>
<dbReference type="SUPFAM" id="SSF53681">
    <property type="entry name" value="Aspartate/glutamate racemase"/>
    <property type="match status" value="2"/>
</dbReference>
<proteinExistence type="inferred from homology"/>
<dbReference type="NCBIfam" id="TIGR00035">
    <property type="entry name" value="asp_race"/>
    <property type="match status" value="1"/>
</dbReference>
<comment type="similarity">
    <text evidence="1">Belongs to the aspartate/glutamate racemases family.</text>
</comment>
<evidence type="ECO:0000313" key="4">
    <source>
        <dbReference type="Proteomes" id="UP000464402"/>
    </source>
</evidence>
<evidence type="ECO:0000313" key="3">
    <source>
        <dbReference type="EMBL" id="QHB32825.1"/>
    </source>
</evidence>
<name>A0A857F1C4_9GAMM</name>
<dbReference type="PROSITE" id="PS00924">
    <property type="entry name" value="ASP_GLU_RACEMASE_2"/>
    <property type="match status" value="1"/>
</dbReference>
<dbReference type="EC" id="5.1.1.-" evidence="3"/>
<dbReference type="Gene3D" id="3.40.50.1860">
    <property type="match status" value="2"/>
</dbReference>
<reference evidence="4" key="1">
    <citation type="submission" date="2019-09" db="EMBL/GenBank/DDBJ databases">
        <title>Yersinia canariae sp. nov., isolated from a human yersiniosis case.</title>
        <authorList>
            <person name="Nguyen S.V."/>
            <person name="Greig D."/>
            <person name="Hurley D."/>
            <person name="Cao Y."/>
            <person name="McCabe E."/>
            <person name="Mitchell M."/>
            <person name="Jenkins C."/>
            <person name="Fanning S."/>
        </authorList>
    </citation>
    <scope>NUCLEOTIDE SEQUENCE [LARGE SCALE GENOMIC DNA]</scope>
    <source>
        <strain evidence="4">NCTC 14382</strain>
    </source>
</reference>
<gene>
    <name evidence="3" type="ORF">F0T03_12005</name>
</gene>
<dbReference type="InterPro" id="IPR004380">
    <property type="entry name" value="Asp_race"/>
</dbReference>
<keyword evidence="2 3" id="KW-0413">Isomerase</keyword>
<dbReference type="KEGG" id="yca:F0T03_12005"/>
<dbReference type="Pfam" id="PF01177">
    <property type="entry name" value="Asp_Glu_race"/>
    <property type="match status" value="1"/>
</dbReference>
<dbReference type="AlphaFoldDB" id="A0A857F1C4"/>
<dbReference type="PANTHER" id="PTHR21198">
    <property type="entry name" value="GLUTAMATE RACEMASE"/>
    <property type="match status" value="1"/>
</dbReference>
<dbReference type="InterPro" id="IPR015942">
    <property type="entry name" value="Asp/Glu/hydantoin_racemase"/>
</dbReference>
<keyword evidence="4" id="KW-1185">Reference proteome</keyword>
<dbReference type="InterPro" id="IPR033134">
    <property type="entry name" value="Asp/Glu_racemase_AS_2"/>
</dbReference>
<dbReference type="EMBL" id="CP043727">
    <property type="protein sequence ID" value="QHB32825.1"/>
    <property type="molecule type" value="Genomic_DNA"/>
</dbReference>
<evidence type="ECO:0000256" key="1">
    <source>
        <dbReference type="ARBA" id="ARBA00007847"/>
    </source>
</evidence>
<organism evidence="3 4">
    <name type="scientific">Yersinia canariae</name>
    <dbReference type="NCBI Taxonomy" id="2607663"/>
    <lineage>
        <taxon>Bacteria</taxon>
        <taxon>Pseudomonadati</taxon>
        <taxon>Pseudomonadota</taxon>
        <taxon>Gammaproteobacteria</taxon>
        <taxon>Enterobacterales</taxon>
        <taxon>Yersiniaceae</taxon>
        <taxon>Yersinia</taxon>
    </lineage>
</organism>
<accession>A0A857F1C4</accession>